<dbReference type="PROSITE" id="PS51450">
    <property type="entry name" value="LRR"/>
    <property type="match status" value="1"/>
</dbReference>
<dbReference type="InterPro" id="IPR013210">
    <property type="entry name" value="LRR_N_plant-typ"/>
</dbReference>
<dbReference type="SUPFAM" id="SSF52058">
    <property type="entry name" value="L domain-like"/>
    <property type="match status" value="1"/>
</dbReference>
<evidence type="ECO:0000256" key="13">
    <source>
        <dbReference type="SAM" id="Phobius"/>
    </source>
</evidence>
<evidence type="ECO:0000256" key="9">
    <source>
        <dbReference type="ARBA" id="ARBA00022989"/>
    </source>
</evidence>
<evidence type="ECO:0000256" key="2">
    <source>
        <dbReference type="ARBA" id="ARBA00022614"/>
    </source>
</evidence>
<dbReference type="Gene3D" id="3.30.200.20">
    <property type="entry name" value="Phosphorylase Kinase, domain 1"/>
    <property type="match status" value="1"/>
</dbReference>
<keyword evidence="6" id="KW-0677">Repeat</keyword>
<dbReference type="Pfam" id="PF07714">
    <property type="entry name" value="PK_Tyr_Ser-Thr"/>
    <property type="match status" value="1"/>
</dbReference>
<dbReference type="Pfam" id="PF08263">
    <property type="entry name" value="LRRNT_2"/>
    <property type="match status" value="1"/>
</dbReference>
<keyword evidence="10 13" id="KW-0472">Membrane</keyword>
<dbReference type="InterPro" id="IPR001245">
    <property type="entry name" value="Ser-Thr/Tyr_kinase_cat_dom"/>
</dbReference>
<evidence type="ECO:0000256" key="4">
    <source>
        <dbReference type="ARBA" id="ARBA00022692"/>
    </source>
</evidence>
<evidence type="ECO:0000256" key="7">
    <source>
        <dbReference type="ARBA" id="ARBA00022741"/>
    </source>
</evidence>
<dbReference type="InterPro" id="IPR032675">
    <property type="entry name" value="LRR_dom_sf"/>
</dbReference>
<dbReference type="InterPro" id="IPR003591">
    <property type="entry name" value="Leu-rich_rpt_typical-subtyp"/>
</dbReference>
<dbReference type="Gene3D" id="1.10.510.10">
    <property type="entry name" value="Transferase(Phosphotransferase) domain 1"/>
    <property type="match status" value="1"/>
</dbReference>
<dbReference type="OrthoDB" id="4062651at2759"/>
<dbReference type="EMBL" id="JAMSHJ010000006">
    <property type="protein sequence ID" value="KAI5399955.1"/>
    <property type="molecule type" value="Genomic_DNA"/>
</dbReference>
<dbReference type="SUPFAM" id="SSF52047">
    <property type="entry name" value="RNI-like"/>
    <property type="match status" value="1"/>
</dbReference>
<keyword evidence="7" id="KW-0547">Nucleotide-binding</keyword>
<dbReference type="PANTHER" id="PTHR48056:SF17">
    <property type="entry name" value="LEUCINE-RICH REPEAT RECEPTOR PROTEIN KINASE EMS1"/>
    <property type="match status" value="1"/>
</dbReference>
<dbReference type="Pfam" id="PF00560">
    <property type="entry name" value="LRR_1"/>
    <property type="match status" value="6"/>
</dbReference>
<feature type="chain" id="PRO_5039719546" description="Protein kinase domain-containing protein" evidence="14">
    <location>
        <begin position="27"/>
        <end position="946"/>
    </location>
</feature>
<keyword evidence="4 13" id="KW-0812">Transmembrane</keyword>
<dbReference type="AlphaFoldDB" id="A0A9D4WFN1"/>
<dbReference type="Gene3D" id="3.80.10.10">
    <property type="entry name" value="Ribonuclease Inhibitor"/>
    <property type="match status" value="6"/>
</dbReference>
<keyword evidence="3" id="KW-0808">Transferase</keyword>
<evidence type="ECO:0000256" key="14">
    <source>
        <dbReference type="SAM" id="SignalP"/>
    </source>
</evidence>
<dbReference type="Proteomes" id="UP001058974">
    <property type="component" value="Chromosome 6"/>
</dbReference>
<dbReference type="InterPro" id="IPR001611">
    <property type="entry name" value="Leu-rich_rpt"/>
</dbReference>
<dbReference type="FunFam" id="3.30.200.20:FF:000454">
    <property type="entry name" value="Leucine-rich repeat receptor-like tyrosine-protein kinase PXC3"/>
    <property type="match status" value="1"/>
</dbReference>
<dbReference type="InterPro" id="IPR000719">
    <property type="entry name" value="Prot_kinase_dom"/>
</dbReference>
<keyword evidence="2" id="KW-0433">Leucine-rich repeat</keyword>
<dbReference type="GO" id="GO:0005524">
    <property type="term" value="F:ATP binding"/>
    <property type="evidence" value="ECO:0007669"/>
    <property type="project" value="UniProtKB-KW"/>
</dbReference>
<dbReference type="GO" id="GO:0004672">
    <property type="term" value="F:protein kinase activity"/>
    <property type="evidence" value="ECO:0007669"/>
    <property type="project" value="InterPro"/>
</dbReference>
<keyword evidence="12" id="KW-0325">Glycoprotein</keyword>
<sequence length="946" mass="103204">MNMNMVRYEYTTTLLVMFLFCPMVFSFLSQNQTQTMNTLSNLLNIPDWNTNKHPNPCTWKGVTCDLSNSSVIKIVLSGLSLSSQSLPVFCKIETLQHLDVSNNLLDSIPDGFISACGKIESLKLLNFSRNVLNGVLPTFHGFGGLESLDMSFNNLKGSIGLQLDGMVSLKSLDLSNNTFTGKIPTNLGRSMVLEQLVLSNNHFQGTIPEQILSYRNLTVIDFKANDLSGFIPSNIDNLSKLEFLSLSSNKLIGKIPMTIMNITSLGRFAANQNQFTGPVPFGITKYLSSLDLSYNHLSESIPEGLLSPPQLVLVDLSYNRLQGPVPVNISHSLVRLRLGRNSLTGEVPSSTCNEAGHNLTYIELDNNQLTGLIPPELGSCKKLALLNLAENQLTGALPPELGNLSSLQVLKLQMNKLNGTIPIQISQLQKLSTLNLSQNSLDGPIPSEMTTNLTLLYLQGNKLNGSIPPSIENLGQLLELQLGENQLSGEIPKMPLSLQIALNLSSNHFSGNIPSSFGDLVNLEVLDLSNNNFSGEIPVSLTKMAALTQLQLSNNRLSGELPSFGSYVNVDTRGTDVKKNSDIPVKNSPRAEKSGKSVVAAVLIAIAAAIFVVGVVTLLVVLLSRHYCRGNNERVQASEGENFDLQIIQSNLLTSNGIHRSNIDFSKTMEAVAETSNVTQKTKFSTYYKAIMPSGSIYFAKKLNWCDKIFPVSSLDRFGKELEVLAKLNNSNVMIPLGYIVSTNNAYILYEFLSNGSLFDVLHGSMENSLDWASRYSIAVGVAQGLSFLHGCASGPILLLDLSSKSIMLKSLKEPLVGDIEHYKVIDPSKSTGSFSAVAGSVGYIPPEYAYTMRVTTAGNVYSFGVILLELLTGKPAVTEGTELVKWVSRNSRNQDHFLDLNVSRTSQAVRNQMLAILEIALVCVSTSTDARPKMKTVLRMLLNAR</sequence>
<dbReference type="SMART" id="SM00369">
    <property type="entry name" value="LRR_TYP"/>
    <property type="match status" value="7"/>
</dbReference>
<dbReference type="Pfam" id="PF13855">
    <property type="entry name" value="LRR_8"/>
    <property type="match status" value="3"/>
</dbReference>
<dbReference type="InterPro" id="IPR011009">
    <property type="entry name" value="Kinase-like_dom_sf"/>
</dbReference>
<gene>
    <name evidence="16" type="ORF">KIW84_065048</name>
</gene>
<keyword evidence="9 13" id="KW-1133">Transmembrane helix</keyword>
<dbReference type="FunFam" id="3.80.10.10:FF:000041">
    <property type="entry name" value="LRR receptor-like serine/threonine-protein kinase ERECTA"/>
    <property type="match status" value="1"/>
</dbReference>
<feature type="transmembrane region" description="Helical" evidence="13">
    <location>
        <begin position="598"/>
        <end position="624"/>
    </location>
</feature>
<evidence type="ECO:0000259" key="15">
    <source>
        <dbReference type="PROSITE" id="PS50011"/>
    </source>
</evidence>
<feature type="signal peptide" evidence="14">
    <location>
        <begin position="1"/>
        <end position="26"/>
    </location>
</feature>
<dbReference type="PROSITE" id="PS50011">
    <property type="entry name" value="PROTEIN_KINASE_DOM"/>
    <property type="match status" value="1"/>
</dbReference>
<dbReference type="Gramene" id="Psat06G0504800-T1">
    <property type="protein sequence ID" value="KAI5399955.1"/>
    <property type="gene ID" value="KIW84_065048"/>
</dbReference>
<comment type="caution">
    <text evidence="16">The sequence shown here is derived from an EMBL/GenBank/DDBJ whole genome shotgun (WGS) entry which is preliminary data.</text>
</comment>
<dbReference type="PRINTS" id="PR00019">
    <property type="entry name" value="LEURICHRPT"/>
</dbReference>
<comment type="subcellular location">
    <subcellularLocation>
        <location evidence="1">Membrane</location>
        <topology evidence="1">Single-pass type I membrane protein</topology>
    </subcellularLocation>
</comment>
<name>A0A9D4WFN1_PEA</name>
<dbReference type="Gramene" id="PSAT_LOCUS27893_t1">
    <property type="protein sequence ID" value="CAL5209277.1"/>
    <property type="gene ID" value="PSAT_LOCUS27893"/>
</dbReference>
<keyword evidence="8" id="KW-0067">ATP-binding</keyword>
<feature type="domain" description="Protein kinase" evidence="15">
    <location>
        <begin position="673"/>
        <end position="946"/>
    </location>
</feature>
<dbReference type="FunFam" id="1.10.510.10:FF:000388">
    <property type="entry name" value="Leucine-rich repeat receptor-like tyrosine-protein kinase PXC3"/>
    <property type="match status" value="1"/>
</dbReference>
<evidence type="ECO:0000256" key="8">
    <source>
        <dbReference type="ARBA" id="ARBA00022840"/>
    </source>
</evidence>
<dbReference type="SMART" id="SM00365">
    <property type="entry name" value="LRR_SD22"/>
    <property type="match status" value="4"/>
</dbReference>
<keyword evidence="11" id="KW-0675">Receptor</keyword>
<keyword evidence="5 14" id="KW-0732">Signal</keyword>
<accession>A0A9D4WFN1</accession>
<dbReference type="FunFam" id="3.80.10.10:FF:000512">
    <property type="entry name" value="Leucine-rich repeat receptor-like serine/threonine-protein kinase BAM3"/>
    <property type="match status" value="1"/>
</dbReference>
<evidence type="ECO:0000313" key="16">
    <source>
        <dbReference type="EMBL" id="KAI5399955.1"/>
    </source>
</evidence>
<evidence type="ECO:0000256" key="3">
    <source>
        <dbReference type="ARBA" id="ARBA00022679"/>
    </source>
</evidence>
<dbReference type="InterPro" id="IPR050647">
    <property type="entry name" value="Plant_LRR-RLKs"/>
</dbReference>
<evidence type="ECO:0000256" key="12">
    <source>
        <dbReference type="ARBA" id="ARBA00023180"/>
    </source>
</evidence>
<dbReference type="GO" id="GO:0033612">
    <property type="term" value="F:receptor serine/threonine kinase binding"/>
    <property type="evidence" value="ECO:0007669"/>
    <property type="project" value="TreeGrafter"/>
</dbReference>
<evidence type="ECO:0000256" key="11">
    <source>
        <dbReference type="ARBA" id="ARBA00023170"/>
    </source>
</evidence>
<keyword evidence="17" id="KW-1185">Reference proteome</keyword>
<protein>
    <recommendedName>
        <fullName evidence="15">Protein kinase domain-containing protein</fullName>
    </recommendedName>
</protein>
<evidence type="ECO:0000256" key="10">
    <source>
        <dbReference type="ARBA" id="ARBA00023136"/>
    </source>
</evidence>
<evidence type="ECO:0000256" key="5">
    <source>
        <dbReference type="ARBA" id="ARBA00022729"/>
    </source>
</evidence>
<dbReference type="SUPFAM" id="SSF56112">
    <property type="entry name" value="Protein kinase-like (PK-like)"/>
    <property type="match status" value="1"/>
</dbReference>
<dbReference type="FunFam" id="3.80.10.10:FF:000095">
    <property type="entry name" value="LRR receptor-like serine/threonine-protein kinase GSO1"/>
    <property type="match status" value="1"/>
</dbReference>
<dbReference type="GO" id="GO:0016020">
    <property type="term" value="C:membrane"/>
    <property type="evidence" value="ECO:0007669"/>
    <property type="project" value="UniProtKB-SubCell"/>
</dbReference>
<evidence type="ECO:0000256" key="1">
    <source>
        <dbReference type="ARBA" id="ARBA00004479"/>
    </source>
</evidence>
<proteinExistence type="predicted"/>
<reference evidence="16 17" key="1">
    <citation type="journal article" date="2022" name="Nat. Genet.">
        <title>Improved pea reference genome and pan-genome highlight genomic features and evolutionary characteristics.</title>
        <authorList>
            <person name="Yang T."/>
            <person name="Liu R."/>
            <person name="Luo Y."/>
            <person name="Hu S."/>
            <person name="Wang D."/>
            <person name="Wang C."/>
            <person name="Pandey M.K."/>
            <person name="Ge S."/>
            <person name="Xu Q."/>
            <person name="Li N."/>
            <person name="Li G."/>
            <person name="Huang Y."/>
            <person name="Saxena R.K."/>
            <person name="Ji Y."/>
            <person name="Li M."/>
            <person name="Yan X."/>
            <person name="He Y."/>
            <person name="Liu Y."/>
            <person name="Wang X."/>
            <person name="Xiang C."/>
            <person name="Varshney R.K."/>
            <person name="Ding H."/>
            <person name="Gao S."/>
            <person name="Zong X."/>
        </authorList>
    </citation>
    <scope>NUCLEOTIDE SEQUENCE [LARGE SCALE GENOMIC DNA]</scope>
    <source>
        <strain evidence="16 17">cv. Zhongwan 6</strain>
    </source>
</reference>
<evidence type="ECO:0000256" key="6">
    <source>
        <dbReference type="ARBA" id="ARBA00022737"/>
    </source>
</evidence>
<evidence type="ECO:0000313" key="17">
    <source>
        <dbReference type="Proteomes" id="UP001058974"/>
    </source>
</evidence>
<organism evidence="16 17">
    <name type="scientific">Pisum sativum</name>
    <name type="common">Garden pea</name>
    <name type="synonym">Lathyrus oleraceus</name>
    <dbReference type="NCBI Taxonomy" id="3888"/>
    <lineage>
        <taxon>Eukaryota</taxon>
        <taxon>Viridiplantae</taxon>
        <taxon>Streptophyta</taxon>
        <taxon>Embryophyta</taxon>
        <taxon>Tracheophyta</taxon>
        <taxon>Spermatophyta</taxon>
        <taxon>Magnoliopsida</taxon>
        <taxon>eudicotyledons</taxon>
        <taxon>Gunneridae</taxon>
        <taxon>Pentapetalae</taxon>
        <taxon>rosids</taxon>
        <taxon>fabids</taxon>
        <taxon>Fabales</taxon>
        <taxon>Fabaceae</taxon>
        <taxon>Papilionoideae</taxon>
        <taxon>50 kb inversion clade</taxon>
        <taxon>NPAAA clade</taxon>
        <taxon>Hologalegina</taxon>
        <taxon>IRL clade</taxon>
        <taxon>Fabeae</taxon>
        <taxon>Lathyrus</taxon>
    </lineage>
</organism>
<dbReference type="PANTHER" id="PTHR48056">
    <property type="entry name" value="LRR RECEPTOR-LIKE SERINE/THREONINE-PROTEIN KINASE-RELATED"/>
    <property type="match status" value="1"/>
</dbReference>